<dbReference type="PANTHER" id="PTHR46429:SF1">
    <property type="entry name" value="23S RRNA (GUANOSINE-2'-O-)-METHYLTRANSFERASE RLMB"/>
    <property type="match status" value="1"/>
</dbReference>
<dbReference type="EMBL" id="CP001205">
    <property type="protein sequence ID" value="ACK74511.1"/>
    <property type="molecule type" value="Genomic_DNA"/>
</dbReference>
<dbReference type="RefSeq" id="WP_002657996.1">
    <property type="nucleotide sequence ID" value="NC_011728.1"/>
</dbReference>
<dbReference type="Gene3D" id="3.40.1280.10">
    <property type="match status" value="1"/>
</dbReference>
<dbReference type="GO" id="GO:0003723">
    <property type="term" value="F:RNA binding"/>
    <property type="evidence" value="ECO:0007669"/>
    <property type="project" value="InterPro"/>
</dbReference>
<dbReference type="Pfam" id="PF08032">
    <property type="entry name" value="SpoU_sub_bind"/>
    <property type="match status" value="1"/>
</dbReference>
<protein>
    <submittedName>
        <fullName evidence="4">RNA methyltransferase, TrmH family, group 3</fullName>
    </submittedName>
</protein>
<evidence type="ECO:0000256" key="1">
    <source>
        <dbReference type="ARBA" id="ARBA00022603"/>
    </source>
</evidence>
<dbReference type="InterPro" id="IPR029064">
    <property type="entry name" value="Ribosomal_eL30-like_sf"/>
</dbReference>
<dbReference type="GO" id="GO:0006396">
    <property type="term" value="P:RNA processing"/>
    <property type="evidence" value="ECO:0007669"/>
    <property type="project" value="InterPro"/>
</dbReference>
<dbReference type="InterPro" id="IPR013123">
    <property type="entry name" value="SpoU_subst-bd"/>
</dbReference>
<evidence type="ECO:0000313" key="5">
    <source>
        <dbReference type="Proteomes" id="UP000006901"/>
    </source>
</evidence>
<dbReference type="Proteomes" id="UP000006901">
    <property type="component" value="Chromosome"/>
</dbReference>
<dbReference type="PANTHER" id="PTHR46429">
    <property type="entry name" value="23S RRNA (GUANOSINE-2'-O-)-METHYLTRANSFERASE RLMB"/>
    <property type="match status" value="1"/>
</dbReference>
<dbReference type="GeneID" id="56567950"/>
<dbReference type="InterPro" id="IPR004441">
    <property type="entry name" value="rRNA_MeTrfase_TrmH"/>
</dbReference>
<dbReference type="KEGG" id="bbz:BbuZS7_0526"/>
<dbReference type="Pfam" id="PF00588">
    <property type="entry name" value="SpoU_methylase"/>
    <property type="match status" value="1"/>
</dbReference>
<dbReference type="AlphaFoldDB" id="A0A0H3C0D6"/>
<dbReference type="SUPFAM" id="SSF75217">
    <property type="entry name" value="alpha/beta knot"/>
    <property type="match status" value="1"/>
</dbReference>
<dbReference type="HOGENOM" id="CLU_021322_0_1_12"/>
<proteinExistence type="predicted"/>
<dbReference type="SMART" id="SM00967">
    <property type="entry name" value="SpoU_sub_bind"/>
    <property type="match status" value="1"/>
</dbReference>
<dbReference type="GO" id="GO:0008173">
    <property type="term" value="F:RNA methyltransferase activity"/>
    <property type="evidence" value="ECO:0007669"/>
    <property type="project" value="InterPro"/>
</dbReference>
<gene>
    <name evidence="4" type="ordered locus">BbuZS7_0526</name>
</gene>
<dbReference type="InterPro" id="IPR029026">
    <property type="entry name" value="tRNA_m1G_MTases_N"/>
</dbReference>
<organism evidence="4 5">
    <name type="scientific">Borreliella burgdorferi (strain ZS7)</name>
    <name type="common">Borrelia burgdorferi</name>
    <dbReference type="NCBI Taxonomy" id="445985"/>
    <lineage>
        <taxon>Bacteria</taxon>
        <taxon>Pseudomonadati</taxon>
        <taxon>Spirochaetota</taxon>
        <taxon>Spirochaetia</taxon>
        <taxon>Spirochaetales</taxon>
        <taxon>Borreliaceae</taxon>
        <taxon>Borreliella</taxon>
    </lineage>
</organism>
<reference evidence="4 5" key="1">
    <citation type="journal article" date="2011" name="J. Bacteriol.">
        <title>Whole-genome sequences of thirteen isolates of Borrelia burgdorferi.</title>
        <authorList>
            <person name="Schutzer S.E."/>
            <person name="Fraser-Liggett C.M."/>
            <person name="Casjens S.R."/>
            <person name="Qiu W.G."/>
            <person name="Dunn J.J."/>
            <person name="Mongodin E.F."/>
            <person name="Luft B.J."/>
        </authorList>
    </citation>
    <scope>NUCLEOTIDE SEQUENCE [LARGE SCALE GENOMIC DNA]</scope>
    <source>
        <strain evidence="4 5">ZS7</strain>
    </source>
</reference>
<dbReference type="InterPro" id="IPR001537">
    <property type="entry name" value="SpoU_MeTrfase"/>
</dbReference>
<dbReference type="CDD" id="cd18103">
    <property type="entry name" value="SpoU-like_RlmB"/>
    <property type="match status" value="1"/>
</dbReference>
<evidence type="ECO:0000256" key="2">
    <source>
        <dbReference type="ARBA" id="ARBA00022679"/>
    </source>
</evidence>
<evidence type="ECO:0000259" key="3">
    <source>
        <dbReference type="SMART" id="SM00967"/>
    </source>
</evidence>
<dbReference type="SUPFAM" id="SSF55315">
    <property type="entry name" value="L30e-like"/>
    <property type="match status" value="1"/>
</dbReference>
<name>A0A0H3C0D6_BORBZ</name>
<dbReference type="GO" id="GO:0032259">
    <property type="term" value="P:methylation"/>
    <property type="evidence" value="ECO:0007669"/>
    <property type="project" value="UniProtKB-KW"/>
</dbReference>
<keyword evidence="2 4" id="KW-0808">Transferase</keyword>
<evidence type="ECO:0000313" key="4">
    <source>
        <dbReference type="EMBL" id="ACK74511.1"/>
    </source>
</evidence>
<dbReference type="GO" id="GO:0005829">
    <property type="term" value="C:cytosol"/>
    <property type="evidence" value="ECO:0007669"/>
    <property type="project" value="TreeGrafter"/>
</dbReference>
<feature type="domain" description="RNA 2-O ribose methyltransferase substrate binding" evidence="3">
    <location>
        <begin position="2"/>
        <end position="74"/>
    </location>
</feature>
<accession>A0A0H3C0D6</accession>
<dbReference type="NCBIfam" id="TIGR00186">
    <property type="entry name" value="rRNA_methyl_3"/>
    <property type="match status" value="1"/>
</dbReference>
<dbReference type="InterPro" id="IPR029028">
    <property type="entry name" value="Alpha/beta_knot_MTases"/>
</dbReference>
<sequence length="246" mass="28052">MYITHANSIIESIKNNKGFELYISKKSPKTKEIEQLAKTQNIKIIRINTNELDKILKNKDHRGFALKLKLEKNKNVKTQTKDFENLLETFKKKENAFILLLDEIEDPQNFGAILRTAEQFSIDLVITTQKRSAKDNSTVLRTSSGASQYVKKMTVTNINNTINLLKNYGFWIYTGDIKGQNINKIKINDKKIALILGNEGKGVHKLIKENSDFLIRIPTSGKIDSLNVSVSTGILIFEIKRQLNLL</sequence>
<dbReference type="Gene3D" id="3.30.1330.30">
    <property type="match status" value="1"/>
</dbReference>
<keyword evidence="1 4" id="KW-0489">Methyltransferase</keyword>